<feature type="compositionally biased region" description="Low complexity" evidence="1">
    <location>
        <begin position="30"/>
        <end position="73"/>
    </location>
</feature>
<feature type="region of interest" description="Disordered" evidence="1">
    <location>
        <begin position="1174"/>
        <end position="1207"/>
    </location>
</feature>
<dbReference type="EMBL" id="LJSK01000003">
    <property type="protein sequence ID" value="KPI90636.1"/>
    <property type="molecule type" value="Genomic_DNA"/>
</dbReference>
<dbReference type="GO" id="GO:0030674">
    <property type="term" value="F:protein-macromolecule adaptor activity"/>
    <property type="evidence" value="ECO:0007669"/>
    <property type="project" value="TreeGrafter"/>
</dbReference>
<feature type="region of interest" description="Disordered" evidence="1">
    <location>
        <begin position="410"/>
        <end position="431"/>
    </location>
</feature>
<dbReference type="GO" id="GO:0000423">
    <property type="term" value="P:mitophagy"/>
    <property type="evidence" value="ECO:0007669"/>
    <property type="project" value="TreeGrafter"/>
</dbReference>
<keyword evidence="3" id="KW-1185">Reference proteome</keyword>
<dbReference type="PANTHER" id="PTHR12768:SF4">
    <property type="entry name" value="BECLIN-1"/>
    <property type="match status" value="1"/>
</dbReference>
<dbReference type="GO" id="GO:0000407">
    <property type="term" value="C:phagophore assembly site"/>
    <property type="evidence" value="ECO:0007669"/>
    <property type="project" value="TreeGrafter"/>
</dbReference>
<dbReference type="Proteomes" id="UP000038009">
    <property type="component" value="Unassembled WGS sequence"/>
</dbReference>
<dbReference type="Gene3D" id="1.10.418.40">
    <property type="entry name" value="Autophagy protein 6/Beclin 1"/>
    <property type="match status" value="1"/>
</dbReference>
<dbReference type="GO" id="GO:0034271">
    <property type="term" value="C:phosphatidylinositol 3-kinase complex, class III, type I"/>
    <property type="evidence" value="ECO:0007669"/>
    <property type="project" value="TreeGrafter"/>
</dbReference>
<gene>
    <name evidence="2" type="ORF">ABL78_0232</name>
</gene>
<dbReference type="InterPro" id="IPR038274">
    <property type="entry name" value="Atg6/Beclin_C_sf"/>
</dbReference>
<evidence type="ECO:0000313" key="3">
    <source>
        <dbReference type="Proteomes" id="UP000038009"/>
    </source>
</evidence>
<name>A0A0N0P929_LEPSE</name>
<feature type="region of interest" description="Disordered" evidence="1">
    <location>
        <begin position="860"/>
        <end position="885"/>
    </location>
</feature>
<feature type="region of interest" description="Disordered" evidence="1">
    <location>
        <begin position="1127"/>
        <end position="1150"/>
    </location>
</feature>
<feature type="compositionally biased region" description="Polar residues" evidence="1">
    <location>
        <begin position="1131"/>
        <end position="1144"/>
    </location>
</feature>
<dbReference type="InterPro" id="IPR007243">
    <property type="entry name" value="Atg6/Beclin"/>
</dbReference>
<proteinExistence type="predicted"/>
<reference evidence="2 3" key="1">
    <citation type="journal article" date="2015" name="PLoS Pathog.">
        <title>Leptomonas seymouri: Adaptations to the Dixenous Life Cycle Analyzed by Genome Sequencing, Transcriptome Profiling and Co-infection with Leishmania donovani.</title>
        <authorList>
            <person name="Kraeva N."/>
            <person name="Butenko A."/>
            <person name="Hlavacova J."/>
            <person name="Kostygov A."/>
            <person name="Myskova J."/>
            <person name="Grybchuk D."/>
            <person name="Lestinova T."/>
            <person name="Votypka J."/>
            <person name="Volf P."/>
            <person name="Opperdoes F."/>
            <person name="Flegontov P."/>
            <person name="Lukes J."/>
            <person name="Yurchenko V."/>
        </authorList>
    </citation>
    <scope>NUCLEOTIDE SEQUENCE [LARGE SCALE GENOMIC DNA]</scope>
    <source>
        <strain evidence="2 3">ATCC 30220</strain>
    </source>
</reference>
<feature type="region of interest" description="Disordered" evidence="1">
    <location>
        <begin position="1"/>
        <end position="87"/>
    </location>
</feature>
<feature type="region of interest" description="Disordered" evidence="1">
    <location>
        <begin position="648"/>
        <end position="677"/>
    </location>
</feature>
<dbReference type="GO" id="GO:0034272">
    <property type="term" value="C:phosphatidylinositol 3-kinase complex, class III, type II"/>
    <property type="evidence" value="ECO:0007669"/>
    <property type="project" value="TreeGrafter"/>
</dbReference>
<evidence type="ECO:0000313" key="2">
    <source>
        <dbReference type="EMBL" id="KPI90636.1"/>
    </source>
</evidence>
<dbReference type="OrthoDB" id="263940at2759"/>
<dbReference type="AlphaFoldDB" id="A0A0N0P929"/>
<dbReference type="VEuPathDB" id="TriTrypDB:Lsey_0003_0290"/>
<comment type="caution">
    <text evidence="2">The sequence shown here is derived from an EMBL/GenBank/DDBJ whole genome shotgun (WGS) entry which is preliminary data.</text>
</comment>
<dbReference type="GO" id="GO:0043548">
    <property type="term" value="F:phosphatidylinositol 3-kinase binding"/>
    <property type="evidence" value="ECO:0007669"/>
    <property type="project" value="TreeGrafter"/>
</dbReference>
<evidence type="ECO:0000256" key="1">
    <source>
        <dbReference type="SAM" id="MobiDB-lite"/>
    </source>
</evidence>
<feature type="region of interest" description="Disordered" evidence="1">
    <location>
        <begin position="747"/>
        <end position="782"/>
    </location>
</feature>
<feature type="compositionally biased region" description="Polar residues" evidence="1">
    <location>
        <begin position="868"/>
        <end position="883"/>
    </location>
</feature>
<dbReference type="GO" id="GO:0006995">
    <property type="term" value="P:cellular response to nitrogen starvation"/>
    <property type="evidence" value="ECO:0007669"/>
    <property type="project" value="TreeGrafter"/>
</dbReference>
<organism evidence="2 3">
    <name type="scientific">Leptomonas seymouri</name>
    <dbReference type="NCBI Taxonomy" id="5684"/>
    <lineage>
        <taxon>Eukaryota</taxon>
        <taxon>Discoba</taxon>
        <taxon>Euglenozoa</taxon>
        <taxon>Kinetoplastea</taxon>
        <taxon>Metakinetoplastina</taxon>
        <taxon>Trypanosomatida</taxon>
        <taxon>Trypanosomatidae</taxon>
        <taxon>Leishmaniinae</taxon>
        <taxon>Leptomonas</taxon>
    </lineage>
</organism>
<sequence length="1278" mass="135313">MESSRTSTPHPRPGQNTTTTTTVLEANDFVVTTPPSRTAPVPAASSRPAPLRTSPLPTIKHGVAATSAASSASGHCPRAAPRNSNNGSGFAASAANTSALRVTCCRCRRSFIVSPDAHRSALPKHSSWVHNTPTGLPNLCLQASPSHAAEYTVNGEDSSPASPKQAALSMAAAASPQLSSTLTPALQAAVRHSYKTCGSGQRYRPLVPPGASILTSGAHKAAGASPETLGEQRALLDALHSEFFSPAEILTNAQLTGLLTCAQQPLHLDAQGTLRGTPCALASPKSLCSFAQTHSLYVSPISLPTRASTDECRLQRGDVEYTQHSSMTEAVVSHFEGTSLTALELPQLSAYGVPTQASSFTSTERTEGTEVKAAPQSIAQVKACSRLSSSSDHSDSRPSDLTAVETLAMSADEDSHASSHGRKVTPGRTPLCHQLQENNNERKEAGASDTFTDAPDAISVTLSTSEAAACINRCSLATTQAPCPILEKNPSVCPASNSSTARTTLPFDELYRRWVRLLARSSSTLHAQPLCLDCWSEACITPLQQRTKNALEGIETLQSALHCHSDDEQSRLWTLVSTATTAANTGMGLDLPRGNEDGTWHPSGKTDAVPLATSSPCPPSLSLAAVAANLCGARANEWLDTMTALSAPHRQRKSEAPLYTEPALRPAEPTETSGGACASDEIRCSAVDPETPANFDGQHHSPVPQQQYAELRALVLELEEVSARQASLDANISELRGVLQALDTTAVGTASPSQAEFDKDNTDAEEPQGRSPAPGSTTESNAVASWTKIAVALNIREVQAAFTSRDEAAERWHAMHDLTARYAFLSATPIDALCFPVDVTGPMGTIVGLRLGLVPPYPRSASDGATAHRSSQLHQKLHNSGMNQDGIHSDTACSEGVEEAVCLKGFVRRQVQYTQLLLSGHTTDMNVDPLEKKNTNETSVDASPALSSNDSVVHQRVSLGEVNAACGYLLLLLNYLAYVNGFSFKAAILRPAGDRSTVALLKRTAKDAQKGNGSAAAAAASTTPASAFATPFRFLGLFTNPPVSTENFNDKHASFAAAAARSSSRASGTVDYEVDFHITDRFFAWRTFGAACVAVAACVRELSDALHESLRCWRLREHMMRQHRQEEAVESTDTVAAAQTSNGDGTSGREARSHCVRWIAPLSLPQLTEALEQSAPVRSTTAGVDDPEAATPTTPTATGASPTQAATTSAFPLHPPYRILHDTVDGFSVRHGSVSEAIWTLGMKKLLANVQWCTEATVELERLYAVAGEGDASDVDEF</sequence>
<protein>
    <submittedName>
        <fullName evidence="2">Uncharacterized protein</fullName>
    </submittedName>
</protein>
<accession>A0A0N0P929</accession>
<dbReference type="GO" id="GO:0045324">
    <property type="term" value="P:late endosome to vacuole transport"/>
    <property type="evidence" value="ECO:0007669"/>
    <property type="project" value="TreeGrafter"/>
</dbReference>
<dbReference type="GO" id="GO:0000045">
    <property type="term" value="P:autophagosome assembly"/>
    <property type="evidence" value="ECO:0007669"/>
    <property type="project" value="TreeGrafter"/>
</dbReference>
<dbReference type="OMA" id="IWTLGMK"/>
<dbReference type="PANTHER" id="PTHR12768">
    <property type="entry name" value="BECLIN 1"/>
    <property type="match status" value="1"/>
</dbReference>
<feature type="compositionally biased region" description="Low complexity" evidence="1">
    <location>
        <begin position="1189"/>
        <end position="1207"/>
    </location>
</feature>